<proteinExistence type="predicted"/>
<evidence type="ECO:0000313" key="1">
    <source>
        <dbReference type="EMBL" id="SFO07026.1"/>
    </source>
</evidence>
<dbReference type="OrthoDB" id="9821355at2"/>
<protein>
    <submittedName>
        <fullName evidence="1">Uncharacterized protein</fullName>
    </submittedName>
</protein>
<gene>
    <name evidence="1" type="ORF">SAMN05421741_1197</name>
</gene>
<dbReference type="STRING" id="913024.SAMN05421741_1197"/>
<dbReference type="AlphaFoldDB" id="A0A1I5E6N3"/>
<name>A0A1I5E6N3_9FLAO</name>
<accession>A0A1I5E6N3</accession>
<reference evidence="2" key="1">
    <citation type="submission" date="2016-10" db="EMBL/GenBank/DDBJ databases">
        <authorList>
            <person name="Varghese N."/>
            <person name="Submissions S."/>
        </authorList>
    </citation>
    <scope>NUCLEOTIDE SEQUENCE [LARGE SCALE GENOMIC DNA]</scope>
    <source>
        <strain evidence="2">DS-12</strain>
    </source>
</reference>
<dbReference type="Proteomes" id="UP000199036">
    <property type="component" value="Unassembled WGS sequence"/>
</dbReference>
<organism evidence="1 2">
    <name type="scientific">Paenimyroides ummariense</name>
    <dbReference type="NCBI Taxonomy" id="913024"/>
    <lineage>
        <taxon>Bacteria</taxon>
        <taxon>Pseudomonadati</taxon>
        <taxon>Bacteroidota</taxon>
        <taxon>Flavobacteriia</taxon>
        <taxon>Flavobacteriales</taxon>
        <taxon>Flavobacteriaceae</taxon>
        <taxon>Paenimyroides</taxon>
    </lineage>
</organism>
<dbReference type="EMBL" id="FOVI01000019">
    <property type="protein sequence ID" value="SFO07026.1"/>
    <property type="molecule type" value="Genomic_DNA"/>
</dbReference>
<sequence>MATNYFSPWDIWYNRNGFEGLQPSYGISNGDEDENYSPYRLEVYAWVGLAYFDGDNDGIFNDYSLPAANQIVANMATNPAQYQNLLTFNAGQPQEVGNLVKTINPLVFQPQQSARIEDLQDHLPMPGGTLPRYPSFTPPWAFGQWADGFDFAGTLQPQEELLLRDYGKVFFYEVEVFEAATNAFVGTYILHPEIKTLSGGLVNKWHPVENTPGGGIQLQGNLPFGSFNLHYYTDGSFNPTTYSNFGSGSGQCNSFELVFEAPSIKHQHTITGSVPKTLTMDIWQDVPTFWQRSALHLRVH</sequence>
<keyword evidence="2" id="KW-1185">Reference proteome</keyword>
<evidence type="ECO:0000313" key="2">
    <source>
        <dbReference type="Proteomes" id="UP000199036"/>
    </source>
</evidence>
<dbReference type="RefSeq" id="WP_091524800.1">
    <property type="nucleotide sequence ID" value="NZ_FOVI01000019.1"/>
</dbReference>